<dbReference type="InterPro" id="IPR027417">
    <property type="entry name" value="P-loop_NTPase"/>
</dbReference>
<dbReference type="SUPFAM" id="SSF49879">
    <property type="entry name" value="SMAD/FHA domain"/>
    <property type="match status" value="1"/>
</dbReference>
<feature type="compositionally biased region" description="Low complexity" evidence="5">
    <location>
        <begin position="283"/>
        <end position="296"/>
    </location>
</feature>
<dbReference type="InterPro" id="IPR041677">
    <property type="entry name" value="DNA2/NAM7_AAA_11"/>
</dbReference>
<dbReference type="InterPro" id="IPR041679">
    <property type="entry name" value="DNA2/NAM7-like_C"/>
</dbReference>
<feature type="region of interest" description="Disordered" evidence="5">
    <location>
        <begin position="357"/>
        <end position="416"/>
    </location>
</feature>
<dbReference type="Pfam" id="PF00498">
    <property type="entry name" value="FHA"/>
    <property type="match status" value="1"/>
</dbReference>
<feature type="region of interest" description="Disordered" evidence="5">
    <location>
        <begin position="262"/>
        <end position="328"/>
    </location>
</feature>
<evidence type="ECO:0000259" key="6">
    <source>
        <dbReference type="PROSITE" id="PS50006"/>
    </source>
</evidence>
<dbReference type="GO" id="GO:0006369">
    <property type="term" value="P:termination of RNA polymerase II transcription"/>
    <property type="evidence" value="ECO:0007669"/>
    <property type="project" value="TreeGrafter"/>
</dbReference>
<dbReference type="SMART" id="SM00240">
    <property type="entry name" value="FHA"/>
    <property type="match status" value="1"/>
</dbReference>
<dbReference type="GO" id="GO:0016787">
    <property type="term" value="F:hydrolase activity"/>
    <property type="evidence" value="ECO:0007669"/>
    <property type="project" value="UniProtKB-KW"/>
</dbReference>
<evidence type="ECO:0000256" key="3">
    <source>
        <dbReference type="ARBA" id="ARBA00022806"/>
    </source>
</evidence>
<evidence type="ECO:0000256" key="4">
    <source>
        <dbReference type="ARBA" id="ARBA00022840"/>
    </source>
</evidence>
<feature type="region of interest" description="Disordered" evidence="5">
    <location>
        <begin position="431"/>
        <end position="661"/>
    </location>
</feature>
<keyword evidence="1" id="KW-0547">Nucleotide-binding</keyword>
<gene>
    <name evidence="7" type="primary">sen1</name>
    <name evidence="7" type="ORF">g.90471</name>
</gene>
<evidence type="ECO:0000313" key="7">
    <source>
        <dbReference type="EMBL" id="JAQ11977.1"/>
    </source>
</evidence>
<protein>
    <submittedName>
        <fullName evidence="7">Helicase sen1</fullName>
    </submittedName>
</protein>
<dbReference type="EMBL" id="GDHC01006652">
    <property type="protein sequence ID" value="JAQ11977.1"/>
    <property type="molecule type" value="Transcribed_RNA"/>
</dbReference>
<dbReference type="GO" id="GO:0005524">
    <property type="term" value="F:ATP binding"/>
    <property type="evidence" value="ECO:0007669"/>
    <property type="project" value="UniProtKB-KW"/>
</dbReference>
<reference evidence="7" key="1">
    <citation type="journal article" date="2016" name="Gigascience">
        <title>De novo construction of an expanded transcriptome assembly for the western tarnished plant bug, Lygus hesperus.</title>
        <authorList>
            <person name="Tassone E.E."/>
            <person name="Geib S.M."/>
            <person name="Hall B."/>
            <person name="Fabrick J.A."/>
            <person name="Brent C.S."/>
            <person name="Hull J.J."/>
        </authorList>
    </citation>
    <scope>NUCLEOTIDE SEQUENCE</scope>
</reference>
<dbReference type="Pfam" id="PF13086">
    <property type="entry name" value="AAA_11"/>
    <property type="match status" value="1"/>
</dbReference>
<dbReference type="CDD" id="cd00060">
    <property type="entry name" value="FHA"/>
    <property type="match status" value="1"/>
</dbReference>
<sequence>MASSATLSENLFLVSLAVGPSGRQEFELIPGENVIGRKRDASINLPHLDVSREHCIIFSTDGMLALFDQGSRNGTFVNGHKVTPRSSVSLFVNDTVGFGVTSSTIESYVDAKTPFLVYRVTKKIPNEVFERLTQGRHGSQEKTQCVKRRADSSSDVPALKRTKSEAPVPSPAFPVSERSKILQPFSPLSAVPESTTRECNASSAGNNVPSTRPDGMMEFFVIDDSSNESEPALPSIEPLPGCGTESSSSAVEISRVQNSFLTKSVDENSTLKNGSIQNSALESSTPGPSNSSTNSTLRSNDDQKSCGKDASSGSSSMQIDETTSSAKVGLFKTPLMDARLKKEKFESRYVEISSFRAENEDVASKSSDIPTFSLISDDEDSDDGMMSSQIFSKPDESQSFLQMPTGMDTSLIDDEIDDVYDSDEDSFFEHLSQTLSQSFVIPEEKEEKRKKSSSKSEKGKKNKDSSEKVSSKKITPSKTSKRSGSKETSSKTSKHVETTSKTITPDEKKSKSDEKSSTSKRETSKSKTKKDADDMKSRTKTRSQHKDPDDASKLPGSVEDHKTDRNLSTDFDDLQVKDIKKSRSVSVLSEDKVKERRVSVELKSDTNKISDGKSKAESKIPQVEVPKKKDVGKKTLLIEPQSLSSNSKESRKLKSAGSAEAPQDVNGVVALPKRKTRVTFKEQNMVEVREFQCLGNMKKLSTMPSHLLKEHPPKIPSLQWNGYLLRSCQQVSDICQWNLKWLQEFQRVESDPPLINYQPEPIGNRYKKFDDYYFTMLSLVMHELWSELCRIHLVQTETQRFNIFSGVIEHIEPSTDKKTQFSRCKIVTSSEGAPFLPNFGDIVGVQILAPNKERTHLYDSFGIVTRQYFKERLKPSREANFLLSTLPANGLDKDKMIICPIEVIFRASKTHSNVSRDCFVHLRVYKNVINQVKYFLALQKVFTSPLKSVILDPATSAKGTADEKRDIKLPSKQFQFPLNALQKEAVTGVTNSVIYEDYSISLIHGPPGTGKSTTITSIILHLLPILRKAHRKGPPPKILLCAPSNTAIDELCLKLLDIRRKLPEEDKFKLTRVGNEKMMHPLVHEISSSALARRGLMSTPDPETLETEIMLLRARIQGFRNGLVSSKAKPNEQQKYHDLIEKCETRLAFYGKTLANVKSGKAPCNPDENRKLLNQEESSIITGAEIIATTLSSCSSRKISDALSDSTQFSCCIVDEATQATEPEILIPLHHDICHLVLVGDPQQLGPTVISKFAKERNFEWSLYHRLMNEWKEYKVTPLYPLREQYRMHAEIVSFPSAKFYNAELKTPDFLQIALPFTSYHVISHVWPENANEESNDKEARFVVELVQKMCASEHFHKMTVGIIVPYQSQRALIANIMKDRRDRALDGVVVNTIDSFQGQEKDVIILSCVRTKRIGFLADRQRLNVALTRAKRCLLVVGNFKALKNDEVWAAMIADAKSRDRFVEANPNDRIAPSVIFSKLFAKQSNNRHKPPKR</sequence>
<feature type="compositionally biased region" description="Basic and acidic residues" evidence="5">
    <location>
        <begin position="442"/>
        <end position="470"/>
    </location>
</feature>
<dbReference type="GO" id="GO:0005694">
    <property type="term" value="C:chromosome"/>
    <property type="evidence" value="ECO:0007669"/>
    <property type="project" value="UniProtKB-ARBA"/>
</dbReference>
<feature type="compositionally biased region" description="Basic and acidic residues" evidence="5">
    <location>
        <begin position="544"/>
        <end position="567"/>
    </location>
</feature>
<feature type="region of interest" description="Disordered" evidence="5">
    <location>
        <begin position="134"/>
        <end position="174"/>
    </location>
</feature>
<dbReference type="PROSITE" id="PS50006">
    <property type="entry name" value="FHA_DOMAIN"/>
    <property type="match status" value="1"/>
</dbReference>
<dbReference type="GO" id="GO:0016604">
    <property type="term" value="C:nuclear body"/>
    <property type="evidence" value="ECO:0007669"/>
    <property type="project" value="TreeGrafter"/>
</dbReference>
<dbReference type="CDD" id="cd18808">
    <property type="entry name" value="SF1_C_Upf1"/>
    <property type="match status" value="1"/>
</dbReference>
<feature type="compositionally biased region" description="Polar residues" evidence="5">
    <location>
        <begin position="262"/>
        <end position="282"/>
    </location>
</feature>
<feature type="compositionally biased region" description="Basic and acidic residues" evidence="5">
    <location>
        <begin position="589"/>
        <end position="618"/>
    </location>
</feature>
<name>A0A146LZK9_LYGHE</name>
<dbReference type="Gene3D" id="2.60.200.20">
    <property type="match status" value="1"/>
</dbReference>
<dbReference type="Pfam" id="PF13087">
    <property type="entry name" value="AAA_12"/>
    <property type="match status" value="1"/>
</dbReference>
<organism evidence="7">
    <name type="scientific">Lygus hesperus</name>
    <name type="common">Western plant bug</name>
    <dbReference type="NCBI Taxonomy" id="30085"/>
    <lineage>
        <taxon>Eukaryota</taxon>
        <taxon>Metazoa</taxon>
        <taxon>Ecdysozoa</taxon>
        <taxon>Arthropoda</taxon>
        <taxon>Hexapoda</taxon>
        <taxon>Insecta</taxon>
        <taxon>Pterygota</taxon>
        <taxon>Neoptera</taxon>
        <taxon>Paraneoptera</taxon>
        <taxon>Hemiptera</taxon>
        <taxon>Heteroptera</taxon>
        <taxon>Panheteroptera</taxon>
        <taxon>Cimicomorpha</taxon>
        <taxon>Miridae</taxon>
        <taxon>Mirini</taxon>
        <taxon>Lygus</taxon>
    </lineage>
</organism>
<dbReference type="GO" id="GO:0001147">
    <property type="term" value="F:transcription termination site sequence-specific DNA binding"/>
    <property type="evidence" value="ECO:0007669"/>
    <property type="project" value="TreeGrafter"/>
</dbReference>
<dbReference type="InterPro" id="IPR045055">
    <property type="entry name" value="DNA2/NAM7-like"/>
</dbReference>
<dbReference type="FunFam" id="3.40.50.300:FF:000326">
    <property type="entry name" value="P-loop containing nucleoside triphosphate hydrolase"/>
    <property type="match status" value="1"/>
</dbReference>
<dbReference type="SUPFAM" id="SSF52540">
    <property type="entry name" value="P-loop containing nucleoside triphosphate hydrolases"/>
    <property type="match status" value="1"/>
</dbReference>
<feature type="compositionally biased region" description="Basic and acidic residues" evidence="5">
    <location>
        <begin position="484"/>
        <end position="537"/>
    </location>
</feature>
<evidence type="ECO:0000256" key="5">
    <source>
        <dbReference type="SAM" id="MobiDB-lite"/>
    </source>
</evidence>
<feature type="compositionally biased region" description="Polar residues" evidence="5">
    <location>
        <begin position="192"/>
        <end position="210"/>
    </location>
</feature>
<keyword evidence="4" id="KW-0067">ATP-binding</keyword>
<dbReference type="InterPro" id="IPR047187">
    <property type="entry name" value="SF1_C_Upf1"/>
</dbReference>
<dbReference type="PANTHER" id="PTHR10887">
    <property type="entry name" value="DNA2/NAM7 HELICASE FAMILY"/>
    <property type="match status" value="1"/>
</dbReference>
<keyword evidence="2" id="KW-0378">Hydrolase</keyword>
<dbReference type="InterPro" id="IPR000253">
    <property type="entry name" value="FHA_dom"/>
</dbReference>
<accession>A0A146LZK9</accession>
<evidence type="ECO:0000256" key="1">
    <source>
        <dbReference type="ARBA" id="ARBA00022741"/>
    </source>
</evidence>
<feature type="domain" description="FHA" evidence="6">
    <location>
        <begin position="33"/>
        <end position="82"/>
    </location>
</feature>
<keyword evidence="3 7" id="KW-0347">Helicase</keyword>
<evidence type="ECO:0000256" key="2">
    <source>
        <dbReference type="ARBA" id="ARBA00022801"/>
    </source>
</evidence>
<proteinExistence type="predicted"/>
<feature type="compositionally biased region" description="Polar residues" evidence="5">
    <location>
        <begin position="317"/>
        <end position="326"/>
    </location>
</feature>
<dbReference type="GO" id="GO:0004386">
    <property type="term" value="F:helicase activity"/>
    <property type="evidence" value="ECO:0007669"/>
    <property type="project" value="UniProtKB-KW"/>
</dbReference>
<dbReference type="InterPro" id="IPR008984">
    <property type="entry name" value="SMAD_FHA_dom_sf"/>
</dbReference>
<dbReference type="CDD" id="cd18042">
    <property type="entry name" value="DEXXQc_SETX"/>
    <property type="match status" value="1"/>
</dbReference>
<dbReference type="Gene3D" id="3.40.50.300">
    <property type="entry name" value="P-loop containing nucleotide triphosphate hydrolases"/>
    <property type="match status" value="2"/>
</dbReference>
<feature type="region of interest" description="Disordered" evidence="5">
    <location>
        <begin position="190"/>
        <end position="250"/>
    </location>
</feature>
<dbReference type="PANTHER" id="PTHR10887:SF495">
    <property type="entry name" value="HELICASE SENATAXIN ISOFORM X1-RELATED"/>
    <property type="match status" value="1"/>
</dbReference>